<proteinExistence type="predicted"/>
<reference evidence="1" key="1">
    <citation type="journal article" date="2023" name="GigaByte">
        <title>Genome assembly of the bearded iris, Iris pallida Lam.</title>
        <authorList>
            <person name="Bruccoleri R.E."/>
            <person name="Oakeley E.J."/>
            <person name="Faust A.M.E."/>
            <person name="Altorfer M."/>
            <person name="Dessus-Babus S."/>
            <person name="Burckhardt D."/>
            <person name="Oertli M."/>
            <person name="Naumann U."/>
            <person name="Petersen F."/>
            <person name="Wong J."/>
        </authorList>
    </citation>
    <scope>NUCLEOTIDE SEQUENCE</scope>
    <source>
        <strain evidence="1">GSM-AAB239-AS_SAM_17_03QT</strain>
    </source>
</reference>
<accession>A0AAX6GUE3</accession>
<dbReference type="EMBL" id="JANAVB010016197">
    <property type="protein sequence ID" value="KAJ6832172.1"/>
    <property type="molecule type" value="Genomic_DNA"/>
</dbReference>
<protein>
    <submittedName>
        <fullName evidence="1">Uncharacterized protein</fullName>
    </submittedName>
</protein>
<comment type="caution">
    <text evidence="1">The sequence shown here is derived from an EMBL/GenBank/DDBJ whole genome shotgun (WGS) entry which is preliminary data.</text>
</comment>
<evidence type="ECO:0000313" key="1">
    <source>
        <dbReference type="EMBL" id="KAJ6832172.1"/>
    </source>
</evidence>
<gene>
    <name evidence="1" type="ORF">M6B38_345915</name>
</gene>
<keyword evidence="2" id="KW-1185">Reference proteome</keyword>
<sequence length="48" mass="5655">MQCKMFFFGSATRPISIVHGFHLTAMEDETSKLRVYYRSDLEFMECIS</sequence>
<name>A0AAX6GUE3_IRIPA</name>
<reference evidence="1" key="2">
    <citation type="submission" date="2023-04" db="EMBL/GenBank/DDBJ databases">
        <authorList>
            <person name="Bruccoleri R.E."/>
            <person name="Oakeley E.J."/>
            <person name="Faust A.-M."/>
            <person name="Dessus-Babus S."/>
            <person name="Altorfer M."/>
            <person name="Burckhardt D."/>
            <person name="Oertli M."/>
            <person name="Naumann U."/>
            <person name="Petersen F."/>
            <person name="Wong J."/>
        </authorList>
    </citation>
    <scope>NUCLEOTIDE SEQUENCE</scope>
    <source>
        <strain evidence="1">GSM-AAB239-AS_SAM_17_03QT</strain>
        <tissue evidence="1">Leaf</tissue>
    </source>
</reference>
<dbReference type="Proteomes" id="UP001140949">
    <property type="component" value="Unassembled WGS sequence"/>
</dbReference>
<evidence type="ECO:0000313" key="2">
    <source>
        <dbReference type="Proteomes" id="UP001140949"/>
    </source>
</evidence>
<organism evidence="1 2">
    <name type="scientific">Iris pallida</name>
    <name type="common">Sweet iris</name>
    <dbReference type="NCBI Taxonomy" id="29817"/>
    <lineage>
        <taxon>Eukaryota</taxon>
        <taxon>Viridiplantae</taxon>
        <taxon>Streptophyta</taxon>
        <taxon>Embryophyta</taxon>
        <taxon>Tracheophyta</taxon>
        <taxon>Spermatophyta</taxon>
        <taxon>Magnoliopsida</taxon>
        <taxon>Liliopsida</taxon>
        <taxon>Asparagales</taxon>
        <taxon>Iridaceae</taxon>
        <taxon>Iridoideae</taxon>
        <taxon>Irideae</taxon>
        <taxon>Iris</taxon>
    </lineage>
</organism>
<dbReference type="AlphaFoldDB" id="A0AAX6GUE3"/>